<dbReference type="PANTHER" id="PTHR32305">
    <property type="match status" value="1"/>
</dbReference>
<reference evidence="6 7" key="1">
    <citation type="submission" date="2018-08" db="EMBL/GenBank/DDBJ databases">
        <title>Genomic Encyclopedia of Archaeal and Bacterial Type Strains, Phase II (KMG-II): from individual species to whole genera.</title>
        <authorList>
            <person name="Goeker M."/>
        </authorList>
    </citation>
    <scope>NUCLEOTIDE SEQUENCE [LARGE SCALE GENOMIC DNA]</scope>
    <source>
        <strain evidence="6 7">DSM 17905</strain>
    </source>
</reference>
<protein>
    <submittedName>
        <fullName evidence="6">RHS repeat-associated protein</fullName>
    </submittedName>
</protein>
<keyword evidence="1" id="KW-0677">Repeat</keyword>
<feature type="domain" description="Teneurin-like YD-shell" evidence="5">
    <location>
        <begin position="828"/>
        <end position="1205"/>
    </location>
</feature>
<evidence type="ECO:0000313" key="7">
    <source>
        <dbReference type="Proteomes" id="UP000256294"/>
    </source>
</evidence>
<sequence>MNKSLKFLSQISLSLFVFLVSFASLASTKNQFQVTSNLTNALACTTPPADPEIKDLARALNYDIGLIYEYVYYGIDYSNTFGLMKGPLGTFLDRRGNNMDQNVLFVTLLRQSCIKADYRYGVTAMIPAEMVANLIGVENNATLIARELGNGGIPACVKVEGNNQCVKTGGQAKTVNLQHVWTEVTHGGKTYQLDPSFKSYQHFSPINAAAVMGFDKTEFLTTATKGASSVSGVPANINSIRNLNRDNIRAKLNAYAEMLTNEIRKTYTSRSMAEIFGGRKITNTNYLVSFTATGTLCTEIENCTPIPNALKSAFTVKISDTLSSPASINMTFYADQISGKRLTLNYNNANQPVLTLDGTVIATGRATKTETQLITTALSTPYVNYNNHTGQNVVKTGGTYSIILAAGDIGRDTLTHHQNDAIKARVAGKADTSEAVLGAGLAAVGYAYLSQSSDSMLLTANLDNVNTKSKFAVGVAGYNGSTYVDFPIYLTGITGKTLSVSPDNLTSTAFNNAIFASSLESSSVKQIQEVEAVSTTRMFDYSNASGIGFLEATPQNWSAVKRFLINWNASDLASMEASLAGTGTKNYKVFVPQNGSRAVNAWNGNGYYLLTNDKTRLTLTARISGGFKGGFASEKRSWLGDKWNMLKASTQSAYQSFKSVDPIDLRSGYFLYDHEDISTGSAAYPFGLTLTRSYSSGQRNTKTALGYGWRHNFMLSAKRDSDPYEAFGQYNPLAAVTSIVATRVIQDLGTDPTLTNTAISSIIGSWLMDQLVDNAITIQSNEGTQKFIKIPTASGGVTFVPPPGDGSILTLGERNAVTITDKTGIITRFDKEGDILSWEDKNRNTVTFTYSGTGENKNLKTVSNGMGRKLEFSYNGNNQLTSVSDGSRSVSYGYDRKDNLLSFKNTLNATYRYGYEGLGLITTLYNPAFPETTTVRNTYDHAGRIQTQADPFGNVWHYLFANESRVQETDPLGNSRVFYYDRNGNLITQLDQTATATRYVYNGTGLLTQVIGPRGLSESFTYDDKANILTRTVSPSPQRIDSLAGKPITERWTYSSLSLPLTHTDFLKGITKYDYDGQGNLIRTTQSKVVKPGVANTHEPVTLITYNARGLPLTITDPEGRVIQNTYDPRTFDLVSTTLDPGTGRLNLTTTYAYDVAGNKIAQKDPKGYMTSYLYDAERRLTQVTAPDGKSITQYVYDANGNRSEIKIATGDTQSPFLVTKTKYNAANNPLVVTEPDGKATTTTYDVLNRVDTVTSSSGRRTRTTYDAASRPVKIIDEIANEHDASITKNLGAVVRETRSYHPGGLPATLTDANNNTISYRYDVFERLNEIHYPDGSLDIYVYNSMGQVGIFQRRDGSQFWYEYDNLDRLIRKKQKNPDNQNITSYEYDYSGRLLSLTPSANPEFAVSYTYDAAGRPTSETTALFGTTQFALDNNGNRVSMTLPSRAGGLNVTRIYDTLNRLTGVYQGAETAASPIVHYTYDPAGRRTRAVYGNLQSPLAETTLKYNQASLPTTLTYQWSDSQLNVGYQYNADRQKTQVSLSDKSFAPVVSPDSHQTYKSNNLNQYTTINDSVLEYDKRGNLIKNGEWSYLYDAENKLVSAEKAGMKLEFGYDALNRRITKKVTKDNVTTTYSYLSVGDQEMAVFSGDASDIYIYGAGLDEVVADITTRGHNFYFQDALGSTIALTNAKGEVIEKHSYTAYGLESDSGNAAFRFAGRRIDPETGLSYNRARYYSPVLGRFLQTDPAGTEGGLNLYAYTGNDPVNLVDPTGQWAEASISTANAIIPGAYNMDIAQRYYSAGNYGMAGFYAAAALGDAALMGASTKLMLGMKTAGELAIQSGKAIIDSPTVQRGMQGIYEFIGVSGKKYVGQSSNIPIRLEQHLRSGKLPAGTPVTTTPVPGGKLQREIAEQKRINELGGIKLPDGTQNLENKVNPIGPKREHLLK</sequence>
<dbReference type="Pfam" id="PF25023">
    <property type="entry name" value="TEN_YD-shell"/>
    <property type="match status" value="2"/>
</dbReference>
<dbReference type="InterPro" id="IPR022385">
    <property type="entry name" value="Rhs_assc_core"/>
</dbReference>
<dbReference type="InterPro" id="IPR006530">
    <property type="entry name" value="YD"/>
</dbReference>
<dbReference type="Pfam" id="PF20148">
    <property type="entry name" value="DUF6531"/>
    <property type="match status" value="1"/>
</dbReference>
<proteinExistence type="predicted"/>
<evidence type="ECO:0000256" key="3">
    <source>
        <dbReference type="SAM" id="SignalP"/>
    </source>
</evidence>
<feature type="domain" description="DUF6531" evidence="4">
    <location>
        <begin position="661"/>
        <end position="722"/>
    </location>
</feature>
<organism evidence="6 7">
    <name type="scientific">Xenorhabdus cabanillasii</name>
    <dbReference type="NCBI Taxonomy" id="351673"/>
    <lineage>
        <taxon>Bacteria</taxon>
        <taxon>Pseudomonadati</taxon>
        <taxon>Pseudomonadota</taxon>
        <taxon>Gammaproteobacteria</taxon>
        <taxon>Enterobacterales</taxon>
        <taxon>Morganellaceae</taxon>
        <taxon>Xenorhabdus</taxon>
    </lineage>
</organism>
<feature type="region of interest" description="Disordered" evidence="2">
    <location>
        <begin position="1918"/>
        <end position="1944"/>
    </location>
</feature>
<keyword evidence="7" id="KW-1185">Reference proteome</keyword>
<comment type="caution">
    <text evidence="6">The sequence shown here is derived from an EMBL/GenBank/DDBJ whole genome shotgun (WGS) entry which is preliminary data.</text>
</comment>
<keyword evidence="3" id="KW-0732">Signal</keyword>
<dbReference type="Gene3D" id="2.180.10.10">
    <property type="entry name" value="RHS repeat-associated core"/>
    <property type="match status" value="4"/>
</dbReference>
<dbReference type="EMBL" id="QTUB01000001">
    <property type="protein sequence ID" value="REF26246.1"/>
    <property type="molecule type" value="Genomic_DNA"/>
</dbReference>
<dbReference type="InterPro" id="IPR038765">
    <property type="entry name" value="Papain-like_cys_pep_sf"/>
</dbReference>
<feature type="domain" description="Teneurin-like YD-shell" evidence="5">
    <location>
        <begin position="1501"/>
        <end position="1763"/>
    </location>
</feature>
<evidence type="ECO:0000259" key="4">
    <source>
        <dbReference type="Pfam" id="PF20148"/>
    </source>
</evidence>
<feature type="signal peptide" evidence="3">
    <location>
        <begin position="1"/>
        <end position="26"/>
    </location>
</feature>
<dbReference type="PRINTS" id="PR00394">
    <property type="entry name" value="RHSPROTEIN"/>
</dbReference>
<dbReference type="InterPro" id="IPR050708">
    <property type="entry name" value="T6SS_VgrG/RHS"/>
</dbReference>
<evidence type="ECO:0000313" key="6">
    <source>
        <dbReference type="EMBL" id="REF26246.1"/>
    </source>
</evidence>
<evidence type="ECO:0000259" key="5">
    <source>
        <dbReference type="Pfam" id="PF25023"/>
    </source>
</evidence>
<dbReference type="InterPro" id="IPR045351">
    <property type="entry name" value="DUF6531"/>
</dbReference>
<dbReference type="InterPro" id="IPR031325">
    <property type="entry name" value="RHS_repeat"/>
</dbReference>
<evidence type="ECO:0000256" key="2">
    <source>
        <dbReference type="SAM" id="MobiDB-lite"/>
    </source>
</evidence>
<dbReference type="SUPFAM" id="SSF54001">
    <property type="entry name" value="Cysteine proteinases"/>
    <property type="match status" value="1"/>
</dbReference>
<feature type="chain" id="PRO_5017570331" evidence="3">
    <location>
        <begin position="27"/>
        <end position="1944"/>
    </location>
</feature>
<dbReference type="Proteomes" id="UP000256294">
    <property type="component" value="Unassembled WGS sequence"/>
</dbReference>
<gene>
    <name evidence="6" type="ORF">BDD26_0864</name>
</gene>
<name>A0A3D9UAF5_9GAMM</name>
<dbReference type="InterPro" id="IPR056823">
    <property type="entry name" value="TEN-like_YD-shell"/>
</dbReference>
<dbReference type="Pfam" id="PF05593">
    <property type="entry name" value="RHS_repeat"/>
    <property type="match status" value="2"/>
</dbReference>
<dbReference type="RefSeq" id="WP_244922648.1">
    <property type="nucleotide sequence ID" value="NZ_QTUB01000001.1"/>
</dbReference>
<evidence type="ECO:0000256" key="1">
    <source>
        <dbReference type="ARBA" id="ARBA00022737"/>
    </source>
</evidence>
<dbReference type="NCBIfam" id="TIGR01643">
    <property type="entry name" value="YD_repeat_2x"/>
    <property type="match status" value="2"/>
</dbReference>
<accession>A0A3D9UAF5</accession>
<dbReference type="NCBIfam" id="TIGR03696">
    <property type="entry name" value="Rhs_assc_core"/>
    <property type="match status" value="1"/>
</dbReference>
<dbReference type="PANTHER" id="PTHR32305:SF15">
    <property type="entry name" value="PROTEIN RHSA-RELATED"/>
    <property type="match status" value="1"/>
</dbReference>